<evidence type="ECO:0000256" key="1">
    <source>
        <dbReference type="SAM" id="SignalP"/>
    </source>
</evidence>
<reference evidence="2 3" key="1">
    <citation type="journal article" date="2016" name="Int. J. Syst. Evol. Microbiol.">
        <title>Lysobacter erysipheiresistens sp. nov., an antagonist of powdery mildew, isolated from tobacco-cultivated soil.</title>
        <authorList>
            <person name="Xie B."/>
            <person name="Li T."/>
            <person name="Lin X."/>
            <person name="Wang C.J."/>
            <person name="Chen Y.J."/>
            <person name="Liu W.J."/>
            <person name="Zhao Z.W."/>
        </authorList>
    </citation>
    <scope>NUCLEOTIDE SEQUENCE [LARGE SCALE GENOMIC DNA]</scope>
    <source>
        <strain evidence="2 3">RS-LYSO-3</strain>
    </source>
</reference>
<evidence type="ECO:0000313" key="3">
    <source>
        <dbReference type="Proteomes" id="UP001355056"/>
    </source>
</evidence>
<comment type="caution">
    <text evidence="2">The sequence shown here is derived from an EMBL/GenBank/DDBJ whole genome shotgun (WGS) entry which is preliminary data.</text>
</comment>
<name>A0ABU7YTW3_9GAMM</name>
<dbReference type="Proteomes" id="UP001355056">
    <property type="component" value="Unassembled WGS sequence"/>
</dbReference>
<protein>
    <recommendedName>
        <fullName evidence="4">Lipoprotein</fullName>
    </recommendedName>
</protein>
<sequence length="166" mass="17706">MNTTTRLLLIALLSMPLLAACQKEEAPAEDTAAVKAPLTRPATNDDAEWGAYLSDVVTRNMGDVTRSPYLYYLPGSDSAGFEGARERLTEEVSMAMQRGIVEGNLVAFGSPESAMMADIIVNAFTKVDPGSMKGVVLLFIGDAADNERVKAAVAPAGVEYKFVEAK</sequence>
<organism evidence="2 3">
    <name type="scientific">Novilysobacter erysipheiresistens</name>
    <dbReference type="NCBI Taxonomy" id="1749332"/>
    <lineage>
        <taxon>Bacteria</taxon>
        <taxon>Pseudomonadati</taxon>
        <taxon>Pseudomonadota</taxon>
        <taxon>Gammaproteobacteria</taxon>
        <taxon>Lysobacterales</taxon>
        <taxon>Lysobacteraceae</taxon>
        <taxon>Novilysobacter</taxon>
    </lineage>
</organism>
<keyword evidence="1" id="KW-0732">Signal</keyword>
<dbReference type="PROSITE" id="PS51257">
    <property type="entry name" value="PROKAR_LIPOPROTEIN"/>
    <property type="match status" value="1"/>
</dbReference>
<feature type="signal peptide" evidence="1">
    <location>
        <begin position="1"/>
        <end position="19"/>
    </location>
</feature>
<dbReference type="EMBL" id="JAXGFP010000001">
    <property type="protein sequence ID" value="MEG3182513.1"/>
    <property type="molecule type" value="Genomic_DNA"/>
</dbReference>
<gene>
    <name evidence="2" type="ORF">SNE34_00605</name>
</gene>
<proteinExistence type="predicted"/>
<keyword evidence="3" id="KW-1185">Reference proteome</keyword>
<evidence type="ECO:0008006" key="4">
    <source>
        <dbReference type="Google" id="ProtNLM"/>
    </source>
</evidence>
<dbReference type="RefSeq" id="WP_332613708.1">
    <property type="nucleotide sequence ID" value="NZ_JAXGFP010000001.1"/>
</dbReference>
<feature type="chain" id="PRO_5045058374" description="Lipoprotein" evidence="1">
    <location>
        <begin position="20"/>
        <end position="166"/>
    </location>
</feature>
<evidence type="ECO:0000313" key="2">
    <source>
        <dbReference type="EMBL" id="MEG3182513.1"/>
    </source>
</evidence>
<accession>A0ABU7YTW3</accession>